<keyword evidence="8" id="KW-0449">Lipoprotein</keyword>
<keyword evidence="4" id="KW-1003">Cell membrane</keyword>
<dbReference type="Pfam" id="PF03783">
    <property type="entry name" value="CsgG"/>
    <property type="match status" value="1"/>
</dbReference>
<evidence type="ECO:0000256" key="5">
    <source>
        <dbReference type="ARBA" id="ARBA00022729"/>
    </source>
</evidence>
<dbReference type="GO" id="GO:0030288">
    <property type="term" value="C:outer membrane-bounded periplasmic space"/>
    <property type="evidence" value="ECO:0007669"/>
    <property type="project" value="InterPro"/>
</dbReference>
<reference evidence="10 11" key="1">
    <citation type="submission" date="2018-10" db="EMBL/GenBank/DDBJ databases">
        <authorList>
            <person name="Chen W.-M."/>
        </authorList>
    </citation>
    <scope>NUCLEOTIDE SEQUENCE [LARGE SCALE GENOMIC DNA]</scope>
    <source>
        <strain evidence="10 11">THS-13</strain>
    </source>
</reference>
<comment type="caution">
    <text evidence="10">The sequence shown here is derived from an EMBL/GenBank/DDBJ whole genome shotgun (WGS) entry which is preliminary data.</text>
</comment>
<proteinExistence type="inferred from homology"/>
<accession>A0A3N0VGG6</accession>
<gene>
    <name evidence="10" type="ORF">ED208_05685</name>
</gene>
<evidence type="ECO:0000313" key="10">
    <source>
        <dbReference type="EMBL" id="ROH91867.1"/>
    </source>
</evidence>
<dbReference type="Proteomes" id="UP000282106">
    <property type="component" value="Unassembled WGS sequence"/>
</dbReference>
<evidence type="ECO:0000256" key="7">
    <source>
        <dbReference type="ARBA" id="ARBA00023139"/>
    </source>
</evidence>
<evidence type="ECO:0000256" key="4">
    <source>
        <dbReference type="ARBA" id="ARBA00022475"/>
    </source>
</evidence>
<evidence type="ECO:0000256" key="1">
    <source>
        <dbReference type="ARBA" id="ARBA00003989"/>
    </source>
</evidence>
<evidence type="ECO:0000256" key="8">
    <source>
        <dbReference type="ARBA" id="ARBA00023288"/>
    </source>
</evidence>
<evidence type="ECO:0000256" key="3">
    <source>
        <dbReference type="ARBA" id="ARBA00014028"/>
    </source>
</evidence>
<dbReference type="InParanoid" id="A0A3N0VGG6"/>
<evidence type="ECO:0000256" key="2">
    <source>
        <dbReference type="ARBA" id="ARBA00008899"/>
    </source>
</evidence>
<protein>
    <recommendedName>
        <fullName evidence="3">Curli production assembly/transport component CsgG</fullName>
    </recommendedName>
</protein>
<sequence length="272" mass="28283">MRGALRRLGIVVSLALLLPACNSAQVVRGEGDAIAAIRALPENARPRVAVLPVLDHTPPYGVRSLDLNLVLINLRRPQNEQLGLAQFTGAVRDMLVTELFSSQAFIVLDRDNLPAVLAEQAFAESPRFNAATVAPGGGLEGAQYLIAAAITAFDTGSEGGAVPIPIPGVINSDVAALGVLNLGFKKGYVAMDVRVLDARTGRVLHSGAVEGSNTKFGVDLAAVAAARGLGVTQVPEVIKLFKNTPVEQALQKMSIAAVAEIAASFQRPAAAP</sequence>
<keyword evidence="7" id="KW-0564">Palmitate</keyword>
<name>A0A3N0VGG6_9GAMM</name>
<dbReference type="RefSeq" id="WP_123210911.1">
    <property type="nucleotide sequence ID" value="NZ_RJVO01000002.1"/>
</dbReference>
<keyword evidence="5 9" id="KW-0732">Signal</keyword>
<feature type="chain" id="PRO_5017977925" description="Curli production assembly/transport component CsgG" evidence="9">
    <location>
        <begin position="25"/>
        <end position="272"/>
    </location>
</feature>
<keyword evidence="6" id="KW-0472">Membrane</keyword>
<comment type="function">
    <text evidence="1">May be involved in the biogenesis of curli organelles.</text>
</comment>
<evidence type="ECO:0000313" key="11">
    <source>
        <dbReference type="Proteomes" id="UP000282106"/>
    </source>
</evidence>
<dbReference type="EMBL" id="RJVO01000002">
    <property type="protein sequence ID" value="ROH91867.1"/>
    <property type="molecule type" value="Genomic_DNA"/>
</dbReference>
<dbReference type="AlphaFoldDB" id="A0A3N0VGG6"/>
<evidence type="ECO:0000256" key="9">
    <source>
        <dbReference type="SAM" id="SignalP"/>
    </source>
</evidence>
<feature type="signal peptide" evidence="9">
    <location>
        <begin position="1"/>
        <end position="24"/>
    </location>
</feature>
<evidence type="ECO:0000256" key="6">
    <source>
        <dbReference type="ARBA" id="ARBA00023136"/>
    </source>
</evidence>
<dbReference type="PANTHER" id="PTHR41164">
    <property type="entry name" value="CURLI PRODUCTION ASSEMBLY/TRANSPORT COMPONENT CSGG"/>
    <property type="match status" value="1"/>
</dbReference>
<organism evidence="10 11">
    <name type="scientific">Stagnimonas aquatica</name>
    <dbReference type="NCBI Taxonomy" id="2689987"/>
    <lineage>
        <taxon>Bacteria</taxon>
        <taxon>Pseudomonadati</taxon>
        <taxon>Pseudomonadota</taxon>
        <taxon>Gammaproteobacteria</taxon>
        <taxon>Nevskiales</taxon>
        <taxon>Nevskiaceae</taxon>
        <taxon>Stagnimonas</taxon>
    </lineage>
</organism>
<keyword evidence="11" id="KW-1185">Reference proteome</keyword>
<comment type="similarity">
    <text evidence="2">Belongs to the CsgG family.</text>
</comment>
<dbReference type="PANTHER" id="PTHR41164:SF1">
    <property type="entry name" value="CURLI PRODUCTION ASSEMBLY_TRANSPORT COMPONENT CSGG"/>
    <property type="match status" value="1"/>
</dbReference>
<dbReference type="InterPro" id="IPR005534">
    <property type="entry name" value="Curli_assmbl/transp-comp_CsgG"/>
</dbReference>
<dbReference type="Gene3D" id="3.40.50.10610">
    <property type="entry name" value="ABC-type transport auxiliary lipoprotein component"/>
    <property type="match status" value="1"/>
</dbReference>